<dbReference type="Proteomes" id="UP000250235">
    <property type="component" value="Unassembled WGS sequence"/>
</dbReference>
<keyword evidence="2" id="KW-1185">Reference proteome</keyword>
<sequence length="92" mass="10084">MAAGHEETTACKLLCDVGGRCTHERMHYGRDLRDCRASPLGAWRRIAMEVGRYCAQVKRGGRWTSLLVARDTACWSPHDGARVSSGVAPLIA</sequence>
<reference evidence="1 2" key="1">
    <citation type="journal article" date="2015" name="Proc. Natl. Acad. Sci. U.S.A.">
        <title>The resurrection genome of Boea hygrometrica: A blueprint for survival of dehydration.</title>
        <authorList>
            <person name="Xiao L."/>
            <person name="Yang G."/>
            <person name="Zhang L."/>
            <person name="Yang X."/>
            <person name="Zhao S."/>
            <person name="Ji Z."/>
            <person name="Zhou Q."/>
            <person name="Hu M."/>
            <person name="Wang Y."/>
            <person name="Chen M."/>
            <person name="Xu Y."/>
            <person name="Jin H."/>
            <person name="Xiao X."/>
            <person name="Hu G."/>
            <person name="Bao F."/>
            <person name="Hu Y."/>
            <person name="Wan P."/>
            <person name="Li L."/>
            <person name="Deng X."/>
            <person name="Kuang T."/>
            <person name="Xiang C."/>
            <person name="Zhu J.K."/>
            <person name="Oliver M.J."/>
            <person name="He Y."/>
        </authorList>
    </citation>
    <scope>NUCLEOTIDE SEQUENCE [LARGE SCALE GENOMIC DNA]</scope>
    <source>
        <strain evidence="2">cv. XS01</strain>
    </source>
</reference>
<protein>
    <submittedName>
        <fullName evidence="1">Putative glycosyltransferase</fullName>
    </submittedName>
</protein>
<name>A0A2Z6ZRM6_9LAMI</name>
<gene>
    <name evidence="1" type="ORF">F511_47220</name>
</gene>
<dbReference type="EMBL" id="KV197167">
    <property type="protein sequence ID" value="KZT75756.1"/>
    <property type="molecule type" value="Genomic_DNA"/>
</dbReference>
<evidence type="ECO:0000313" key="2">
    <source>
        <dbReference type="Proteomes" id="UP000250235"/>
    </source>
</evidence>
<evidence type="ECO:0000313" key="1">
    <source>
        <dbReference type="EMBL" id="KZT75756.1"/>
    </source>
</evidence>
<organism evidence="1 2">
    <name type="scientific">Dorcoceras hygrometricum</name>
    <dbReference type="NCBI Taxonomy" id="472368"/>
    <lineage>
        <taxon>Eukaryota</taxon>
        <taxon>Viridiplantae</taxon>
        <taxon>Streptophyta</taxon>
        <taxon>Embryophyta</taxon>
        <taxon>Tracheophyta</taxon>
        <taxon>Spermatophyta</taxon>
        <taxon>Magnoliopsida</taxon>
        <taxon>eudicotyledons</taxon>
        <taxon>Gunneridae</taxon>
        <taxon>Pentapetalae</taxon>
        <taxon>asterids</taxon>
        <taxon>lamiids</taxon>
        <taxon>Lamiales</taxon>
        <taxon>Gesneriaceae</taxon>
        <taxon>Didymocarpoideae</taxon>
        <taxon>Trichosporeae</taxon>
        <taxon>Loxocarpinae</taxon>
        <taxon>Dorcoceras</taxon>
    </lineage>
</organism>
<accession>A0A2Z6ZRM6</accession>
<proteinExistence type="predicted"/>
<dbReference type="GO" id="GO:0016740">
    <property type="term" value="F:transferase activity"/>
    <property type="evidence" value="ECO:0007669"/>
    <property type="project" value="UniProtKB-KW"/>
</dbReference>
<dbReference type="AlphaFoldDB" id="A0A2Z6ZRM6"/>
<keyword evidence="1" id="KW-0808">Transferase</keyword>